<evidence type="ECO:0000256" key="1">
    <source>
        <dbReference type="SAM" id="Phobius"/>
    </source>
</evidence>
<dbReference type="Proteomes" id="UP001501176">
    <property type="component" value="Unassembled WGS sequence"/>
</dbReference>
<dbReference type="EMBL" id="BAAAFN010000006">
    <property type="protein sequence ID" value="GAA0220424.1"/>
    <property type="molecule type" value="Genomic_DNA"/>
</dbReference>
<sequence length="109" mass="11976">MIGLPLWAAVPVALLLVLAGIVTLTGSIGLLRLRSFHERMHAPTMGMTMGVFCVALAATVIASLLQHRPIVHEWLICLFLFMTAPVTAILLMQSARRRQRKRTGADESK</sequence>
<proteinExistence type="predicted"/>
<reference evidence="2 3" key="1">
    <citation type="journal article" date="2019" name="Int. J. Syst. Evol. Microbiol.">
        <title>The Global Catalogue of Microorganisms (GCM) 10K type strain sequencing project: providing services to taxonomists for standard genome sequencing and annotation.</title>
        <authorList>
            <consortium name="The Broad Institute Genomics Platform"/>
            <consortium name="The Broad Institute Genome Sequencing Center for Infectious Disease"/>
            <person name="Wu L."/>
            <person name="Ma J."/>
        </authorList>
    </citation>
    <scope>NUCLEOTIDE SEQUENCE [LARGE SCALE GENOMIC DNA]</scope>
    <source>
        <strain evidence="2 3">JCM 16240</strain>
    </source>
</reference>
<name>A0ABN0TFP8_9BURK</name>
<evidence type="ECO:0000313" key="3">
    <source>
        <dbReference type="Proteomes" id="UP001501176"/>
    </source>
</evidence>
<gene>
    <name evidence="2" type="primary">mnhG</name>
    <name evidence="2" type="ORF">GCM10009125_06820</name>
</gene>
<dbReference type="RefSeq" id="WP_325126967.1">
    <property type="nucleotide sequence ID" value="NZ_BAAAFN010000006.1"/>
</dbReference>
<accession>A0ABN0TFP8</accession>
<dbReference type="InterPro" id="IPR005133">
    <property type="entry name" value="PhaG_MnhG_YufB"/>
</dbReference>
<feature type="transmembrane region" description="Helical" evidence="1">
    <location>
        <begin position="71"/>
        <end position="92"/>
    </location>
</feature>
<dbReference type="PANTHER" id="PTHR34703:SF1">
    <property type="entry name" value="ANTIPORTER SUBUNIT MNHG2-RELATED"/>
    <property type="match status" value="1"/>
</dbReference>
<feature type="transmembrane region" description="Helical" evidence="1">
    <location>
        <begin position="45"/>
        <end position="65"/>
    </location>
</feature>
<keyword evidence="1" id="KW-1133">Transmembrane helix</keyword>
<keyword evidence="3" id="KW-1185">Reference proteome</keyword>
<dbReference type="Pfam" id="PF03334">
    <property type="entry name" value="PhaG_MnhG_YufB"/>
    <property type="match status" value="1"/>
</dbReference>
<feature type="transmembrane region" description="Helical" evidence="1">
    <location>
        <begin position="6"/>
        <end position="33"/>
    </location>
</feature>
<comment type="caution">
    <text evidence="2">The sequence shown here is derived from an EMBL/GenBank/DDBJ whole genome shotgun (WGS) entry which is preliminary data.</text>
</comment>
<dbReference type="PANTHER" id="PTHR34703">
    <property type="entry name" value="ANTIPORTER SUBUNIT MNHG2-RELATED"/>
    <property type="match status" value="1"/>
</dbReference>
<dbReference type="NCBIfam" id="TIGR01300">
    <property type="entry name" value="CPA3_mnhG_phaG"/>
    <property type="match status" value="1"/>
</dbReference>
<evidence type="ECO:0000313" key="2">
    <source>
        <dbReference type="EMBL" id="GAA0220424.1"/>
    </source>
</evidence>
<keyword evidence="1" id="KW-0812">Transmembrane</keyword>
<keyword evidence="1" id="KW-0472">Membrane</keyword>
<organism evidence="2 3">
    <name type="scientific">Castellaniella daejeonensis</name>
    <dbReference type="NCBI Taxonomy" id="659013"/>
    <lineage>
        <taxon>Bacteria</taxon>
        <taxon>Pseudomonadati</taxon>
        <taxon>Pseudomonadota</taxon>
        <taxon>Betaproteobacteria</taxon>
        <taxon>Burkholderiales</taxon>
        <taxon>Alcaligenaceae</taxon>
        <taxon>Castellaniella</taxon>
    </lineage>
</organism>
<protein>
    <submittedName>
        <fullName evidence="2">Monovalent cation/H(+) antiporter subunit G</fullName>
    </submittedName>
</protein>